<feature type="transmembrane region" description="Helical" evidence="6">
    <location>
        <begin position="71"/>
        <end position="93"/>
    </location>
</feature>
<feature type="transmembrane region" description="Helical" evidence="6">
    <location>
        <begin position="159"/>
        <end position="181"/>
    </location>
</feature>
<dbReference type="InterPro" id="IPR050638">
    <property type="entry name" value="AA-Vitamin_Transporters"/>
</dbReference>
<feature type="transmembrane region" description="Helical" evidence="6">
    <location>
        <begin position="40"/>
        <end position="59"/>
    </location>
</feature>
<comment type="subcellular location">
    <subcellularLocation>
        <location evidence="1">Cell membrane</location>
        <topology evidence="1">Multi-pass membrane protein</topology>
    </subcellularLocation>
</comment>
<keyword evidence="3 6" id="KW-0812">Transmembrane</keyword>
<feature type="transmembrane region" description="Helical" evidence="6">
    <location>
        <begin position="99"/>
        <end position="118"/>
    </location>
</feature>
<dbReference type="Proteomes" id="UP000886722">
    <property type="component" value="Unassembled WGS sequence"/>
</dbReference>
<feature type="transmembrane region" description="Helical" evidence="6">
    <location>
        <begin position="127"/>
        <end position="147"/>
    </location>
</feature>
<dbReference type="Pfam" id="PF00892">
    <property type="entry name" value="EamA"/>
    <property type="match status" value="2"/>
</dbReference>
<evidence type="ECO:0000313" key="9">
    <source>
        <dbReference type="Proteomes" id="UP000886722"/>
    </source>
</evidence>
<dbReference type="InterPro" id="IPR037185">
    <property type="entry name" value="EmrE-like"/>
</dbReference>
<evidence type="ECO:0000256" key="3">
    <source>
        <dbReference type="ARBA" id="ARBA00022692"/>
    </source>
</evidence>
<keyword evidence="2" id="KW-1003">Cell membrane</keyword>
<evidence type="ECO:0000256" key="4">
    <source>
        <dbReference type="ARBA" id="ARBA00022989"/>
    </source>
</evidence>
<name>A0A9D1GDC6_9BACT</name>
<organism evidence="8 9">
    <name type="scientific">Candidatus Caccoplasma intestinavium</name>
    <dbReference type="NCBI Taxonomy" id="2840716"/>
    <lineage>
        <taxon>Bacteria</taxon>
        <taxon>Pseudomonadati</taxon>
        <taxon>Bacteroidota</taxon>
        <taxon>Bacteroidia</taxon>
        <taxon>Bacteroidales</taxon>
        <taxon>Bacteroidaceae</taxon>
        <taxon>Bacteroidaceae incertae sedis</taxon>
        <taxon>Candidatus Caccoplasma</taxon>
    </lineage>
</organism>
<feature type="transmembrane region" description="Helical" evidence="6">
    <location>
        <begin position="221"/>
        <end position="240"/>
    </location>
</feature>
<proteinExistence type="predicted"/>
<feature type="transmembrane region" description="Helical" evidence="6">
    <location>
        <begin position="261"/>
        <end position="293"/>
    </location>
</feature>
<feature type="transmembrane region" description="Helical" evidence="6">
    <location>
        <begin position="12"/>
        <end position="28"/>
    </location>
</feature>
<evidence type="ECO:0000313" key="8">
    <source>
        <dbReference type="EMBL" id="HIT39032.1"/>
    </source>
</evidence>
<comment type="caution">
    <text evidence="8">The sequence shown here is derived from an EMBL/GenBank/DDBJ whole genome shotgun (WGS) entry which is preliminary data.</text>
</comment>
<dbReference type="InterPro" id="IPR000620">
    <property type="entry name" value="EamA_dom"/>
</dbReference>
<accession>A0A9D1GDC6</accession>
<feature type="transmembrane region" description="Helical" evidence="6">
    <location>
        <begin position="193"/>
        <end position="215"/>
    </location>
</feature>
<dbReference type="SUPFAM" id="SSF103481">
    <property type="entry name" value="Multidrug resistance efflux transporter EmrE"/>
    <property type="match status" value="2"/>
</dbReference>
<feature type="domain" description="EamA" evidence="7">
    <location>
        <begin position="158"/>
        <end position="294"/>
    </location>
</feature>
<dbReference type="GO" id="GO:0005886">
    <property type="term" value="C:plasma membrane"/>
    <property type="evidence" value="ECO:0007669"/>
    <property type="project" value="UniProtKB-SubCell"/>
</dbReference>
<evidence type="ECO:0000259" key="7">
    <source>
        <dbReference type="Pfam" id="PF00892"/>
    </source>
</evidence>
<reference evidence="8" key="1">
    <citation type="submission" date="2020-10" db="EMBL/GenBank/DDBJ databases">
        <authorList>
            <person name="Gilroy R."/>
        </authorList>
    </citation>
    <scope>NUCLEOTIDE SEQUENCE</scope>
    <source>
        <strain evidence="8">21143</strain>
    </source>
</reference>
<dbReference type="AlphaFoldDB" id="A0A9D1GDC6"/>
<protein>
    <submittedName>
        <fullName evidence="8">EamA family transporter</fullName>
    </submittedName>
</protein>
<keyword evidence="5 6" id="KW-0472">Membrane</keyword>
<reference evidence="8" key="2">
    <citation type="journal article" date="2021" name="PeerJ">
        <title>Extensive microbial diversity within the chicken gut microbiome revealed by metagenomics and culture.</title>
        <authorList>
            <person name="Gilroy R."/>
            <person name="Ravi A."/>
            <person name="Getino M."/>
            <person name="Pursley I."/>
            <person name="Horton D.L."/>
            <person name="Alikhan N.F."/>
            <person name="Baker D."/>
            <person name="Gharbi K."/>
            <person name="Hall N."/>
            <person name="Watson M."/>
            <person name="Adriaenssens E.M."/>
            <person name="Foster-Nyarko E."/>
            <person name="Jarju S."/>
            <person name="Secka A."/>
            <person name="Antonio M."/>
            <person name="Oren A."/>
            <person name="Chaudhuri R.R."/>
            <person name="La Ragione R."/>
            <person name="Hildebrand F."/>
            <person name="Pallen M.J."/>
        </authorList>
    </citation>
    <scope>NUCLEOTIDE SEQUENCE</scope>
    <source>
        <strain evidence="8">21143</strain>
    </source>
</reference>
<feature type="domain" description="EamA" evidence="7">
    <location>
        <begin position="9"/>
        <end position="141"/>
    </location>
</feature>
<evidence type="ECO:0000256" key="5">
    <source>
        <dbReference type="ARBA" id="ARBA00023136"/>
    </source>
</evidence>
<sequence>MKTGDHSWKGHVALLAANIIWGLNAPIGKEALAVVSASAVTAYRMLGACLAFWLLSLFLPHEHVTRRDKVLLIFAALFGIVFNQGMFIYGLSLTSPVDASIITSMPPIITMILSAIFLREPITWKKVIGTVLGVSGALILIFGSSAARSGAVGSGNITGDLLCLLAQVSFCIYLTLFKGLISRYSPVTVSKWLFLYASIFFLPVSYGDVISVDYLELPFSIYWRLFYVVFGATFLSYLFMTTGQHLLRPTIISMYNYAQPVVATFVSVALGLSIFEFSTGMAIFLIFSGVYFVTQSKSRAQLDAELAEKGTVGGKGK</sequence>
<gene>
    <name evidence="8" type="ORF">IAD06_03190</name>
</gene>
<evidence type="ECO:0000256" key="2">
    <source>
        <dbReference type="ARBA" id="ARBA00022475"/>
    </source>
</evidence>
<keyword evidence="4 6" id="KW-1133">Transmembrane helix</keyword>
<dbReference type="EMBL" id="DVKT01000022">
    <property type="protein sequence ID" value="HIT39032.1"/>
    <property type="molecule type" value="Genomic_DNA"/>
</dbReference>
<evidence type="ECO:0000256" key="6">
    <source>
        <dbReference type="SAM" id="Phobius"/>
    </source>
</evidence>
<dbReference type="PANTHER" id="PTHR32322:SF18">
    <property type="entry name" value="S-ADENOSYLMETHIONINE_S-ADENOSYLHOMOCYSTEINE TRANSPORTER"/>
    <property type="match status" value="1"/>
</dbReference>
<dbReference type="PANTHER" id="PTHR32322">
    <property type="entry name" value="INNER MEMBRANE TRANSPORTER"/>
    <property type="match status" value="1"/>
</dbReference>
<evidence type="ECO:0000256" key="1">
    <source>
        <dbReference type="ARBA" id="ARBA00004651"/>
    </source>
</evidence>